<dbReference type="AlphaFoldDB" id="A0A7S3Z182"/>
<evidence type="ECO:0000256" key="1">
    <source>
        <dbReference type="SAM" id="Phobius"/>
    </source>
</evidence>
<feature type="transmembrane region" description="Helical" evidence="1">
    <location>
        <begin position="26"/>
        <end position="48"/>
    </location>
</feature>
<sequence>MNATMKYTVHHGTQSWTHDARLTDHAVLLTYVHVLIFTLLVVLSRRFIEWTKILNTLSISWLSIACLSLLFAHTLILSIIEANLATVSSTSQEFLTSTLKGMEEWWMRIEGTLFWSLGGMAMAAIAELHLKPFKLKALALTLQSSFKNALIKQPSGNTGSRATIV</sequence>
<dbReference type="EMBL" id="HBIV01028175">
    <property type="protein sequence ID" value="CAE0668540.1"/>
    <property type="molecule type" value="Transcribed_RNA"/>
</dbReference>
<protein>
    <submittedName>
        <fullName evidence="2">Uncharacterized protein</fullName>
    </submittedName>
</protein>
<reference evidence="2" key="1">
    <citation type="submission" date="2021-01" db="EMBL/GenBank/DDBJ databases">
        <authorList>
            <person name="Corre E."/>
            <person name="Pelletier E."/>
            <person name="Niang G."/>
            <person name="Scheremetjew M."/>
            <person name="Finn R."/>
            <person name="Kale V."/>
            <person name="Holt S."/>
            <person name="Cochrane G."/>
            <person name="Meng A."/>
            <person name="Brown T."/>
            <person name="Cohen L."/>
        </authorList>
    </citation>
    <scope>NUCLEOTIDE SEQUENCE</scope>
    <source>
        <strain evidence="2">CCCM811</strain>
    </source>
</reference>
<accession>A0A7S3Z182</accession>
<evidence type="ECO:0000313" key="2">
    <source>
        <dbReference type="EMBL" id="CAE0668540.1"/>
    </source>
</evidence>
<keyword evidence="1" id="KW-0472">Membrane</keyword>
<name>A0A7S3Z182_9EUKA</name>
<feature type="transmembrane region" description="Helical" evidence="1">
    <location>
        <begin position="60"/>
        <end position="85"/>
    </location>
</feature>
<organism evidence="2">
    <name type="scientific">Lotharella globosa</name>
    <dbReference type="NCBI Taxonomy" id="91324"/>
    <lineage>
        <taxon>Eukaryota</taxon>
        <taxon>Sar</taxon>
        <taxon>Rhizaria</taxon>
        <taxon>Cercozoa</taxon>
        <taxon>Chlorarachniophyceae</taxon>
        <taxon>Lotharella</taxon>
    </lineage>
</organism>
<gene>
    <name evidence="2" type="ORF">LGLO00237_LOCUS20165</name>
</gene>
<keyword evidence="1" id="KW-1133">Transmembrane helix</keyword>
<proteinExistence type="predicted"/>
<keyword evidence="1" id="KW-0812">Transmembrane</keyword>